<evidence type="ECO:0000256" key="1">
    <source>
        <dbReference type="ARBA" id="ARBA00023015"/>
    </source>
</evidence>
<feature type="domain" description="HTH tetR-type" evidence="5">
    <location>
        <begin position="6"/>
        <end position="66"/>
    </location>
</feature>
<dbReference type="Proteomes" id="UP000184476">
    <property type="component" value="Unassembled WGS sequence"/>
</dbReference>
<dbReference type="InterPro" id="IPR050109">
    <property type="entry name" value="HTH-type_TetR-like_transc_reg"/>
</dbReference>
<dbReference type="GO" id="GO:0003700">
    <property type="term" value="F:DNA-binding transcription factor activity"/>
    <property type="evidence" value="ECO:0007669"/>
    <property type="project" value="TreeGrafter"/>
</dbReference>
<dbReference type="InterPro" id="IPR001647">
    <property type="entry name" value="HTH_TetR"/>
</dbReference>
<keyword evidence="2 4" id="KW-0238">DNA-binding</keyword>
<gene>
    <name evidence="6" type="ORF">SAMN05444392_101111</name>
</gene>
<dbReference type="GO" id="GO:0000976">
    <property type="term" value="F:transcription cis-regulatory region binding"/>
    <property type="evidence" value="ECO:0007669"/>
    <property type="project" value="TreeGrafter"/>
</dbReference>
<evidence type="ECO:0000259" key="5">
    <source>
        <dbReference type="PROSITE" id="PS50977"/>
    </source>
</evidence>
<dbReference type="SUPFAM" id="SSF46689">
    <property type="entry name" value="Homeodomain-like"/>
    <property type="match status" value="1"/>
</dbReference>
<reference evidence="6 7" key="1">
    <citation type="submission" date="2016-11" db="EMBL/GenBank/DDBJ databases">
        <authorList>
            <person name="Jaros S."/>
            <person name="Januszkiewicz K."/>
            <person name="Wedrychowicz H."/>
        </authorList>
    </citation>
    <scope>NUCLEOTIDE SEQUENCE [LARGE SCALE GENOMIC DNA]</scope>
    <source>
        <strain evidence="6 7">DSM 44666</strain>
    </source>
</reference>
<evidence type="ECO:0000256" key="2">
    <source>
        <dbReference type="ARBA" id="ARBA00023125"/>
    </source>
</evidence>
<dbReference type="PROSITE" id="PS50977">
    <property type="entry name" value="HTH_TETR_2"/>
    <property type="match status" value="1"/>
</dbReference>
<dbReference type="Pfam" id="PF16925">
    <property type="entry name" value="TetR_C_13"/>
    <property type="match status" value="1"/>
</dbReference>
<dbReference type="SUPFAM" id="SSF48498">
    <property type="entry name" value="Tetracyclin repressor-like, C-terminal domain"/>
    <property type="match status" value="1"/>
</dbReference>
<dbReference type="RefSeq" id="WP_073150301.1">
    <property type="nucleotide sequence ID" value="NZ_FQVL01000001.1"/>
</dbReference>
<dbReference type="InterPro" id="IPR011075">
    <property type="entry name" value="TetR_C"/>
</dbReference>
<keyword evidence="7" id="KW-1185">Reference proteome</keyword>
<proteinExistence type="predicted"/>
<dbReference type="InterPro" id="IPR009057">
    <property type="entry name" value="Homeodomain-like_sf"/>
</dbReference>
<dbReference type="PANTHER" id="PTHR30055">
    <property type="entry name" value="HTH-TYPE TRANSCRIPTIONAL REGULATOR RUTR"/>
    <property type="match status" value="1"/>
</dbReference>
<dbReference type="STRING" id="112248.SAMN05444392_101111"/>
<evidence type="ECO:0000256" key="4">
    <source>
        <dbReference type="PROSITE-ProRule" id="PRU00335"/>
    </source>
</evidence>
<accession>A0A1M4SS78</accession>
<sequence>MTSKNEDRSQTLILAAYHTIAEKGFEGLRLREVADRVGLNHATLHHYFPTKEALVQAVVLYVTQRFAQTVPIGETPVEQLRSHLHLIQQLMQEEPALFIALNEAKLRAQRDPIIRITVQKQAEAWHEFLVNILREGIKQGNWSESLDVEAVASAIIALINSTNIGLSSKRTKQAMQQLERWLELND</sequence>
<dbReference type="InterPro" id="IPR036271">
    <property type="entry name" value="Tet_transcr_reg_TetR-rel_C_sf"/>
</dbReference>
<dbReference type="PRINTS" id="PR00455">
    <property type="entry name" value="HTHTETR"/>
</dbReference>
<feature type="DNA-binding region" description="H-T-H motif" evidence="4">
    <location>
        <begin position="29"/>
        <end position="48"/>
    </location>
</feature>
<dbReference type="Pfam" id="PF00440">
    <property type="entry name" value="TetR_N"/>
    <property type="match status" value="1"/>
</dbReference>
<keyword evidence="3" id="KW-0804">Transcription</keyword>
<keyword evidence="1" id="KW-0805">Transcription regulation</keyword>
<dbReference type="PANTHER" id="PTHR30055:SF234">
    <property type="entry name" value="HTH-TYPE TRANSCRIPTIONAL REGULATOR BETI"/>
    <property type="match status" value="1"/>
</dbReference>
<dbReference type="Gene3D" id="1.10.357.10">
    <property type="entry name" value="Tetracycline Repressor, domain 2"/>
    <property type="match status" value="1"/>
</dbReference>
<name>A0A1M4SS78_9BACL</name>
<dbReference type="EMBL" id="FQVL01000001">
    <property type="protein sequence ID" value="SHE35021.1"/>
    <property type="molecule type" value="Genomic_DNA"/>
</dbReference>
<organism evidence="6 7">
    <name type="scientific">Seinonella peptonophila</name>
    <dbReference type="NCBI Taxonomy" id="112248"/>
    <lineage>
        <taxon>Bacteria</taxon>
        <taxon>Bacillati</taxon>
        <taxon>Bacillota</taxon>
        <taxon>Bacilli</taxon>
        <taxon>Bacillales</taxon>
        <taxon>Thermoactinomycetaceae</taxon>
        <taxon>Seinonella</taxon>
    </lineage>
</organism>
<evidence type="ECO:0000256" key="3">
    <source>
        <dbReference type="ARBA" id="ARBA00023163"/>
    </source>
</evidence>
<dbReference type="OrthoDB" id="9809772at2"/>
<protein>
    <submittedName>
        <fullName evidence="6">Transcriptional regulator, TetR family</fullName>
    </submittedName>
</protein>
<dbReference type="AlphaFoldDB" id="A0A1M4SS78"/>
<evidence type="ECO:0000313" key="7">
    <source>
        <dbReference type="Proteomes" id="UP000184476"/>
    </source>
</evidence>
<evidence type="ECO:0000313" key="6">
    <source>
        <dbReference type="EMBL" id="SHE35021.1"/>
    </source>
</evidence>